<evidence type="ECO:0000259" key="9">
    <source>
        <dbReference type="PROSITE" id="PS50929"/>
    </source>
</evidence>
<dbReference type="InterPro" id="IPR003439">
    <property type="entry name" value="ABC_transporter-like_ATP-bd"/>
</dbReference>
<dbReference type="Pfam" id="PF06472">
    <property type="entry name" value="ABC_membrane_2"/>
    <property type="match status" value="1"/>
</dbReference>
<dbReference type="CDD" id="cd03223">
    <property type="entry name" value="ABCD_peroxisomal_ALDP"/>
    <property type="match status" value="1"/>
</dbReference>
<dbReference type="GO" id="GO:0140359">
    <property type="term" value="F:ABC-type transporter activity"/>
    <property type="evidence" value="ECO:0007669"/>
    <property type="project" value="InterPro"/>
</dbReference>
<dbReference type="InterPro" id="IPR027417">
    <property type="entry name" value="P-loop_NTPase"/>
</dbReference>
<feature type="transmembrane region" description="Helical" evidence="7">
    <location>
        <begin position="85"/>
        <end position="108"/>
    </location>
</feature>
<evidence type="ECO:0000256" key="3">
    <source>
        <dbReference type="ARBA" id="ARBA00022692"/>
    </source>
</evidence>
<dbReference type="PANTHER" id="PTHR11384">
    <property type="entry name" value="ATP-BINDING CASSETTE, SUB-FAMILY D MEMBER"/>
    <property type="match status" value="1"/>
</dbReference>
<dbReference type="PROSITE" id="PS50929">
    <property type="entry name" value="ABC_TM1F"/>
    <property type="match status" value="1"/>
</dbReference>
<feature type="domain" description="ABC transmembrane type-1" evidence="9">
    <location>
        <begin position="49"/>
        <end position="338"/>
    </location>
</feature>
<dbReference type="GO" id="GO:0005886">
    <property type="term" value="C:plasma membrane"/>
    <property type="evidence" value="ECO:0007669"/>
    <property type="project" value="UniProtKB-SubCell"/>
</dbReference>
<dbReference type="InterPro" id="IPR036640">
    <property type="entry name" value="ABC1_TM_sf"/>
</dbReference>
<evidence type="ECO:0000313" key="10">
    <source>
        <dbReference type="EMBL" id="SEH25650.1"/>
    </source>
</evidence>
<dbReference type="Gene3D" id="1.20.1560.10">
    <property type="entry name" value="ABC transporter type 1, transmembrane domain"/>
    <property type="match status" value="1"/>
</dbReference>
<feature type="compositionally biased region" description="Polar residues" evidence="6">
    <location>
        <begin position="598"/>
        <end position="609"/>
    </location>
</feature>
<evidence type="ECO:0000256" key="4">
    <source>
        <dbReference type="ARBA" id="ARBA00022989"/>
    </source>
</evidence>
<evidence type="ECO:0000256" key="7">
    <source>
        <dbReference type="SAM" id="Phobius"/>
    </source>
</evidence>
<dbReference type="InterPro" id="IPR011527">
    <property type="entry name" value="ABC1_TM_dom"/>
</dbReference>
<proteinExistence type="predicted"/>
<dbReference type="GO" id="GO:0016887">
    <property type="term" value="F:ATP hydrolysis activity"/>
    <property type="evidence" value="ECO:0007669"/>
    <property type="project" value="InterPro"/>
</dbReference>
<accession>A0A1H6GU14</accession>
<sequence>MATDSTSSANSDTTEPVVVPLRTFLGRFLHLAGPYWQSEEKWKIRGWLVLFAILTVCQVIIPIQVNLWNARLFDALEQRSIDKFYALIAQIVVILIASMSVTGLHLRIKRQLQLGWRRWLTRRLQDNWMAMGHHYQLSHLPGNHDNPDGRIAEDIRTCTESAVDLAHSLIYCGLLLISFINILWTLSEGISITLGDTTLPIPGFMVWVALLYASAASSLALWMGQPLIRATDRRQTAEANFRFGLVRARENSEAIALVHGEVGERRRFSELFRGIEGAWRRQTAGLTRLFLFTSGYAVFSTAFPILIAAPRYIAGTISLGQTMQSALAFQQLTSALSWPVDNMQKVAEWRASVERVLSLNDALQALRDDSSRPDAHAVMVERSTTPTLCFHDLTIADADGRVVIEGFSAEIAPGERVLIGGDPGAAVKLFKVVAGLWPWGKGTVSLPCDATLFFLPQRPYMPIGSLRGVLAYPSTSDSFAEGAMRDALVRVGLGHLTEQLRQHNSWDQVLTAGEQQRLGFARLLLHRPRWIVMQEATDALDPESERRLMQLLIDEFRNATIMTVGFHADLEAYHQRTLTLAANHEGKMLIKESRKDWQTQPKPHSSSWSGRLLAPLRRRSERRSLTNGIGGKHGDWRN</sequence>
<evidence type="ECO:0000256" key="6">
    <source>
        <dbReference type="SAM" id="MobiDB-lite"/>
    </source>
</evidence>
<feature type="transmembrane region" description="Helical" evidence="7">
    <location>
        <begin position="204"/>
        <end position="224"/>
    </location>
</feature>
<keyword evidence="5 7" id="KW-0472">Membrane</keyword>
<feature type="domain" description="ABC transporter" evidence="8">
    <location>
        <begin position="388"/>
        <end position="610"/>
    </location>
</feature>
<dbReference type="GO" id="GO:0005524">
    <property type="term" value="F:ATP binding"/>
    <property type="evidence" value="ECO:0007669"/>
    <property type="project" value="UniProtKB-KW"/>
</dbReference>
<evidence type="ECO:0000256" key="1">
    <source>
        <dbReference type="ARBA" id="ARBA00004651"/>
    </source>
</evidence>
<dbReference type="OrthoDB" id="9810134at2"/>
<feature type="transmembrane region" description="Helical" evidence="7">
    <location>
        <begin position="165"/>
        <end position="184"/>
    </location>
</feature>
<keyword evidence="2" id="KW-0813">Transport</keyword>
<dbReference type="AlphaFoldDB" id="A0A1H6GU14"/>
<evidence type="ECO:0000313" key="11">
    <source>
        <dbReference type="Proteomes" id="UP000182983"/>
    </source>
</evidence>
<reference evidence="11" key="1">
    <citation type="submission" date="2016-10" db="EMBL/GenBank/DDBJ databases">
        <authorList>
            <person name="Varghese N."/>
            <person name="Submissions S."/>
        </authorList>
    </citation>
    <scope>NUCLEOTIDE SEQUENCE [LARGE SCALE GENOMIC DNA]</scope>
    <source>
        <strain evidence="11">DSM 13234</strain>
    </source>
</reference>
<feature type="transmembrane region" description="Helical" evidence="7">
    <location>
        <begin position="289"/>
        <end position="309"/>
    </location>
</feature>
<feature type="transmembrane region" description="Helical" evidence="7">
    <location>
        <begin position="47"/>
        <end position="65"/>
    </location>
</feature>
<feature type="region of interest" description="Disordered" evidence="6">
    <location>
        <begin position="594"/>
        <end position="613"/>
    </location>
</feature>
<dbReference type="SUPFAM" id="SSF90123">
    <property type="entry name" value="ABC transporter transmembrane region"/>
    <property type="match status" value="1"/>
</dbReference>
<dbReference type="RefSeq" id="WP_074764736.1">
    <property type="nucleotide sequence ID" value="NZ_FNWO01000001.1"/>
</dbReference>
<keyword evidence="10" id="KW-0547">Nucleotide-binding</keyword>
<evidence type="ECO:0000259" key="8">
    <source>
        <dbReference type="PROSITE" id="PS50893"/>
    </source>
</evidence>
<evidence type="ECO:0000256" key="2">
    <source>
        <dbReference type="ARBA" id="ARBA00022448"/>
    </source>
</evidence>
<dbReference type="PROSITE" id="PS50893">
    <property type="entry name" value="ABC_TRANSPORTER_2"/>
    <property type="match status" value="1"/>
</dbReference>
<keyword evidence="3 7" id="KW-0812">Transmembrane</keyword>
<dbReference type="SUPFAM" id="SSF52540">
    <property type="entry name" value="P-loop containing nucleoside triphosphate hydrolases"/>
    <property type="match status" value="1"/>
</dbReference>
<dbReference type="Gene3D" id="3.40.50.300">
    <property type="entry name" value="P-loop containing nucleotide triphosphate hydrolases"/>
    <property type="match status" value="1"/>
</dbReference>
<protein>
    <submittedName>
        <fullName evidence="10">Putative ATP-binding cassette transporter</fullName>
    </submittedName>
</protein>
<dbReference type="EMBL" id="FNWO01000001">
    <property type="protein sequence ID" value="SEH25650.1"/>
    <property type="molecule type" value="Genomic_DNA"/>
</dbReference>
<keyword evidence="4 7" id="KW-1133">Transmembrane helix</keyword>
<organism evidence="10 11">
    <name type="scientific">Magnetospirillum fulvum</name>
    <name type="common">Rhodospirillum fulvum</name>
    <dbReference type="NCBI Taxonomy" id="1082"/>
    <lineage>
        <taxon>Bacteria</taxon>
        <taxon>Pseudomonadati</taxon>
        <taxon>Pseudomonadota</taxon>
        <taxon>Alphaproteobacteria</taxon>
        <taxon>Rhodospirillales</taxon>
        <taxon>Rhodospirillaceae</taxon>
        <taxon>Magnetospirillum</taxon>
    </lineage>
</organism>
<comment type="subcellular location">
    <subcellularLocation>
        <location evidence="1">Cell membrane</location>
        <topology evidence="1">Multi-pass membrane protein</topology>
    </subcellularLocation>
</comment>
<evidence type="ECO:0000256" key="5">
    <source>
        <dbReference type="ARBA" id="ARBA00023136"/>
    </source>
</evidence>
<dbReference type="InterPro" id="IPR050835">
    <property type="entry name" value="ABC_transporter_sub-D"/>
</dbReference>
<dbReference type="Proteomes" id="UP000182983">
    <property type="component" value="Unassembled WGS sequence"/>
</dbReference>
<gene>
    <name evidence="10" type="ORF">SAMN04244559_00261</name>
</gene>
<keyword evidence="11" id="KW-1185">Reference proteome</keyword>
<dbReference type="PANTHER" id="PTHR11384:SF59">
    <property type="entry name" value="LYSOSOMAL COBALAMIN TRANSPORTER ABCD4"/>
    <property type="match status" value="1"/>
</dbReference>
<name>A0A1H6GU14_MAGFU</name>
<keyword evidence="10" id="KW-0067">ATP-binding</keyword>